<reference evidence="2 3" key="1">
    <citation type="journal article" date="2017" name="Gigascience">
        <title>Draft genome of the honey bee ectoparasitic mite, Tropilaelaps mercedesae, is shaped by the parasitic life history.</title>
        <authorList>
            <person name="Dong X."/>
            <person name="Armstrong S.D."/>
            <person name="Xia D."/>
            <person name="Makepeace B.L."/>
            <person name="Darby A.C."/>
            <person name="Kadowaki T."/>
        </authorList>
    </citation>
    <scope>NUCLEOTIDE SEQUENCE [LARGE SCALE GENOMIC DNA]</scope>
    <source>
        <strain evidence="2">Wuxi-XJTLU</strain>
    </source>
</reference>
<accession>A0A1V9XS17</accession>
<organism evidence="2 3">
    <name type="scientific">Tropilaelaps mercedesae</name>
    <dbReference type="NCBI Taxonomy" id="418985"/>
    <lineage>
        <taxon>Eukaryota</taxon>
        <taxon>Metazoa</taxon>
        <taxon>Ecdysozoa</taxon>
        <taxon>Arthropoda</taxon>
        <taxon>Chelicerata</taxon>
        <taxon>Arachnida</taxon>
        <taxon>Acari</taxon>
        <taxon>Parasitiformes</taxon>
        <taxon>Mesostigmata</taxon>
        <taxon>Gamasina</taxon>
        <taxon>Dermanyssoidea</taxon>
        <taxon>Laelapidae</taxon>
        <taxon>Tropilaelaps</taxon>
    </lineage>
</organism>
<feature type="compositionally biased region" description="Acidic residues" evidence="1">
    <location>
        <begin position="1"/>
        <end position="16"/>
    </location>
</feature>
<sequence length="120" mass="13475">MSDDSTLFEENETEVDPESHALVSVLRDTSPSGSEGSSLEDESPKNLRALNKKPAFSHLRVPPRFYLGQLDESDLQSVPRTKDSVTLADETKGEPEDELILKNVNIDYDRAYYEQTFAPL</sequence>
<feature type="region of interest" description="Disordered" evidence="1">
    <location>
        <begin position="1"/>
        <end position="54"/>
    </location>
</feature>
<dbReference type="InParanoid" id="A0A1V9XS17"/>
<comment type="caution">
    <text evidence="2">The sequence shown here is derived from an EMBL/GenBank/DDBJ whole genome shotgun (WGS) entry which is preliminary data.</text>
</comment>
<dbReference type="Proteomes" id="UP000192247">
    <property type="component" value="Unassembled WGS sequence"/>
</dbReference>
<keyword evidence="3" id="KW-1185">Reference proteome</keyword>
<dbReference type="EMBL" id="MNPL01005056">
    <property type="protein sequence ID" value="OQR76275.1"/>
    <property type="molecule type" value="Genomic_DNA"/>
</dbReference>
<dbReference type="AlphaFoldDB" id="A0A1V9XS17"/>
<evidence type="ECO:0000313" key="3">
    <source>
        <dbReference type="Proteomes" id="UP000192247"/>
    </source>
</evidence>
<gene>
    <name evidence="2" type="ORF">BIW11_07881</name>
</gene>
<evidence type="ECO:0000313" key="2">
    <source>
        <dbReference type="EMBL" id="OQR76275.1"/>
    </source>
</evidence>
<evidence type="ECO:0000256" key="1">
    <source>
        <dbReference type="SAM" id="MobiDB-lite"/>
    </source>
</evidence>
<proteinExistence type="predicted"/>
<feature type="non-terminal residue" evidence="2">
    <location>
        <position position="120"/>
    </location>
</feature>
<name>A0A1V9XS17_9ACAR</name>
<protein>
    <submittedName>
        <fullName evidence="2">Uncharacterized protein</fullName>
    </submittedName>
</protein>